<reference evidence="5" key="1">
    <citation type="journal article" date="2014" name="Proc. Natl. Acad. Sci. U.S.A.">
        <title>Extensive sampling of basidiomycete genomes demonstrates inadequacy of the white-rot/brown-rot paradigm for wood decay fungi.</title>
        <authorList>
            <person name="Riley R."/>
            <person name="Salamov A.A."/>
            <person name="Brown D.W."/>
            <person name="Nagy L.G."/>
            <person name="Floudas D."/>
            <person name="Held B.W."/>
            <person name="Levasseur A."/>
            <person name="Lombard V."/>
            <person name="Morin E."/>
            <person name="Otillar R."/>
            <person name="Lindquist E.A."/>
            <person name="Sun H."/>
            <person name="LaButti K.M."/>
            <person name="Schmutz J."/>
            <person name="Jabbour D."/>
            <person name="Luo H."/>
            <person name="Baker S.E."/>
            <person name="Pisabarro A.G."/>
            <person name="Walton J.D."/>
            <person name="Blanchette R.A."/>
            <person name="Henrissat B."/>
            <person name="Martin F."/>
            <person name="Cullen D."/>
            <person name="Hibbett D.S."/>
            <person name="Grigoriev I.V."/>
        </authorList>
    </citation>
    <scope>NUCLEOTIDE SEQUENCE [LARGE SCALE GENOMIC DNA]</scope>
    <source>
        <strain evidence="5">PC15</strain>
    </source>
</reference>
<name>A0A067N3X1_PLEO1</name>
<dbReference type="HOGENOM" id="CLU_018552_1_1_1"/>
<evidence type="ECO:0000259" key="3">
    <source>
        <dbReference type="Pfam" id="PF13359"/>
    </source>
</evidence>
<evidence type="ECO:0000256" key="1">
    <source>
        <dbReference type="ARBA" id="ARBA00001968"/>
    </source>
</evidence>
<dbReference type="EMBL" id="KL198014">
    <property type="protein sequence ID" value="KDQ22713.1"/>
    <property type="molecule type" value="Genomic_DNA"/>
</dbReference>
<evidence type="ECO:0000313" key="4">
    <source>
        <dbReference type="EMBL" id="KDQ22713.1"/>
    </source>
</evidence>
<dbReference type="InParanoid" id="A0A067N3X1"/>
<evidence type="ECO:0000256" key="2">
    <source>
        <dbReference type="ARBA" id="ARBA00022723"/>
    </source>
</evidence>
<protein>
    <recommendedName>
        <fullName evidence="3">DDE Tnp4 domain-containing protein</fullName>
    </recommendedName>
</protein>
<proteinExistence type="predicted"/>
<dbReference type="Proteomes" id="UP000027073">
    <property type="component" value="Unassembled WGS sequence"/>
</dbReference>
<evidence type="ECO:0000313" key="5">
    <source>
        <dbReference type="Proteomes" id="UP000027073"/>
    </source>
</evidence>
<dbReference type="OrthoDB" id="2408877at2759"/>
<comment type="cofactor">
    <cofactor evidence="1">
        <name>a divalent metal cation</name>
        <dbReference type="ChEBI" id="CHEBI:60240"/>
    </cofactor>
</comment>
<feature type="non-terminal residue" evidence="4">
    <location>
        <position position="160"/>
    </location>
</feature>
<dbReference type="VEuPathDB" id="FungiDB:PLEOSDRAFT_15245"/>
<feature type="domain" description="DDE Tnp4" evidence="3">
    <location>
        <begin position="4"/>
        <end position="160"/>
    </location>
</feature>
<gene>
    <name evidence="4" type="ORF">PLEOSDRAFT_15245</name>
</gene>
<dbReference type="GO" id="GO:0046872">
    <property type="term" value="F:metal ion binding"/>
    <property type="evidence" value="ECO:0007669"/>
    <property type="project" value="UniProtKB-KW"/>
</dbReference>
<dbReference type="InterPro" id="IPR027806">
    <property type="entry name" value="HARBI1_dom"/>
</dbReference>
<keyword evidence="2" id="KW-0479">Metal-binding</keyword>
<accession>A0A067N3X1</accession>
<organism evidence="4 5">
    <name type="scientific">Pleurotus ostreatus (strain PC15)</name>
    <name type="common">Oyster mushroom</name>
    <dbReference type="NCBI Taxonomy" id="1137138"/>
    <lineage>
        <taxon>Eukaryota</taxon>
        <taxon>Fungi</taxon>
        <taxon>Dikarya</taxon>
        <taxon>Basidiomycota</taxon>
        <taxon>Agaricomycotina</taxon>
        <taxon>Agaricomycetes</taxon>
        <taxon>Agaricomycetidae</taxon>
        <taxon>Agaricales</taxon>
        <taxon>Pleurotineae</taxon>
        <taxon>Pleurotaceae</taxon>
        <taxon>Pleurotus</taxon>
    </lineage>
</organism>
<feature type="non-terminal residue" evidence="4">
    <location>
        <position position="1"/>
    </location>
</feature>
<dbReference type="AlphaFoldDB" id="A0A067N3X1"/>
<dbReference type="Pfam" id="PF13359">
    <property type="entry name" value="DDE_Tnp_4"/>
    <property type="match status" value="1"/>
</dbReference>
<sequence>LMYDGTIVVLYRRPSMHGEAYFTRKSTYGLNVQIGNTPSNLRIVDYAHGFTGSAHDASAFEHTAAAKHPDWLFSGQEFAWADSAYTLTTRMIPVHKEPASSIWYNQKFDKAVSHLRVRSEHCMGVLKGWFQCLRGLRVHINTSADHVRACRWITVAIILH</sequence>
<dbReference type="STRING" id="1137138.A0A067N3X1"/>